<organism evidence="6 7">
    <name type="scientific">Govanella unica</name>
    <dbReference type="NCBI Taxonomy" id="2975056"/>
    <lineage>
        <taxon>Bacteria</taxon>
        <taxon>Pseudomonadati</taxon>
        <taxon>Pseudomonadota</taxon>
        <taxon>Alphaproteobacteria</taxon>
        <taxon>Emcibacterales</taxon>
        <taxon>Govanellaceae</taxon>
        <taxon>Govanella</taxon>
    </lineage>
</organism>
<dbReference type="GO" id="GO:0000160">
    <property type="term" value="P:phosphorelay signal transduction system"/>
    <property type="evidence" value="ECO:0007669"/>
    <property type="project" value="InterPro"/>
</dbReference>
<reference evidence="6" key="1">
    <citation type="submission" date="2022-08" db="EMBL/GenBank/DDBJ databases">
        <authorList>
            <person name="Vandamme P."/>
            <person name="Hettiarachchi A."/>
            <person name="Peeters C."/>
            <person name="Cnockaert M."/>
            <person name="Carlier A."/>
        </authorList>
    </citation>
    <scope>NUCLEOTIDE SEQUENCE</scope>
    <source>
        <strain evidence="6">LMG 31809</strain>
    </source>
</reference>
<dbReference type="InterPro" id="IPR000792">
    <property type="entry name" value="Tscrpt_reg_LuxR_C"/>
</dbReference>
<dbReference type="InterPro" id="IPR011006">
    <property type="entry name" value="CheY-like_superfamily"/>
</dbReference>
<evidence type="ECO:0000313" key="7">
    <source>
        <dbReference type="Proteomes" id="UP001141619"/>
    </source>
</evidence>
<feature type="domain" description="Response regulatory" evidence="5">
    <location>
        <begin position="2"/>
        <end position="119"/>
    </location>
</feature>
<dbReference type="Proteomes" id="UP001141619">
    <property type="component" value="Unassembled WGS sequence"/>
</dbReference>
<dbReference type="AlphaFoldDB" id="A0A9X3TYT4"/>
<dbReference type="EMBL" id="JANWOI010000003">
    <property type="protein sequence ID" value="MDA5194293.1"/>
    <property type="molecule type" value="Genomic_DNA"/>
</dbReference>
<dbReference type="InterPro" id="IPR016032">
    <property type="entry name" value="Sig_transdc_resp-reg_C-effctor"/>
</dbReference>
<proteinExistence type="predicted"/>
<dbReference type="GO" id="GO:0006355">
    <property type="term" value="P:regulation of DNA-templated transcription"/>
    <property type="evidence" value="ECO:0007669"/>
    <property type="project" value="InterPro"/>
</dbReference>
<dbReference type="SUPFAM" id="SSF52172">
    <property type="entry name" value="CheY-like"/>
    <property type="match status" value="1"/>
</dbReference>
<dbReference type="Gene3D" id="3.40.50.2300">
    <property type="match status" value="1"/>
</dbReference>
<protein>
    <submittedName>
        <fullName evidence="6">Response regulator transcription factor</fullName>
    </submittedName>
</protein>
<evidence type="ECO:0000313" key="6">
    <source>
        <dbReference type="EMBL" id="MDA5194293.1"/>
    </source>
</evidence>
<dbReference type="RefSeq" id="WP_274943996.1">
    <property type="nucleotide sequence ID" value="NZ_JANWOI010000003.1"/>
</dbReference>
<reference evidence="6" key="2">
    <citation type="journal article" date="2023" name="Syst. Appl. Microbiol.">
        <title>Govania unica gen. nov., sp. nov., a rare biosphere bacterium that represents a novel family in the class Alphaproteobacteria.</title>
        <authorList>
            <person name="Vandamme P."/>
            <person name="Peeters C."/>
            <person name="Hettiarachchi A."/>
            <person name="Cnockaert M."/>
            <person name="Carlier A."/>
        </authorList>
    </citation>
    <scope>NUCLEOTIDE SEQUENCE</scope>
    <source>
        <strain evidence="6">LMG 31809</strain>
    </source>
</reference>
<dbReference type="CDD" id="cd17535">
    <property type="entry name" value="REC_NarL-like"/>
    <property type="match status" value="1"/>
</dbReference>
<dbReference type="GO" id="GO:0003677">
    <property type="term" value="F:DNA binding"/>
    <property type="evidence" value="ECO:0007669"/>
    <property type="project" value="UniProtKB-KW"/>
</dbReference>
<dbReference type="PROSITE" id="PS50043">
    <property type="entry name" value="HTH_LUXR_2"/>
    <property type="match status" value="1"/>
</dbReference>
<dbReference type="InterPro" id="IPR051015">
    <property type="entry name" value="EvgA-like"/>
</dbReference>
<keyword evidence="7" id="KW-1185">Reference proteome</keyword>
<evidence type="ECO:0000259" key="4">
    <source>
        <dbReference type="PROSITE" id="PS50043"/>
    </source>
</evidence>
<evidence type="ECO:0000256" key="2">
    <source>
        <dbReference type="ARBA" id="ARBA00023125"/>
    </source>
</evidence>
<evidence type="ECO:0000259" key="5">
    <source>
        <dbReference type="PROSITE" id="PS50110"/>
    </source>
</evidence>
<keyword evidence="2" id="KW-0238">DNA-binding</keyword>
<dbReference type="SMART" id="SM00421">
    <property type="entry name" value="HTH_LUXR"/>
    <property type="match status" value="1"/>
</dbReference>
<accession>A0A9X3TYT4</accession>
<dbReference type="InterPro" id="IPR058245">
    <property type="entry name" value="NreC/VraR/RcsB-like_REC"/>
</dbReference>
<dbReference type="PANTHER" id="PTHR45566:SF2">
    <property type="entry name" value="NARL SUBFAMILY"/>
    <property type="match status" value="1"/>
</dbReference>
<feature type="domain" description="HTH luxR-type" evidence="4">
    <location>
        <begin position="150"/>
        <end position="215"/>
    </location>
</feature>
<evidence type="ECO:0000256" key="1">
    <source>
        <dbReference type="ARBA" id="ARBA00022553"/>
    </source>
</evidence>
<dbReference type="PANTHER" id="PTHR45566">
    <property type="entry name" value="HTH-TYPE TRANSCRIPTIONAL REGULATOR YHJB-RELATED"/>
    <property type="match status" value="1"/>
</dbReference>
<evidence type="ECO:0000256" key="3">
    <source>
        <dbReference type="PROSITE-ProRule" id="PRU00169"/>
    </source>
</evidence>
<dbReference type="SMART" id="SM00448">
    <property type="entry name" value="REC"/>
    <property type="match status" value="1"/>
</dbReference>
<dbReference type="SUPFAM" id="SSF46894">
    <property type="entry name" value="C-terminal effector domain of the bipartite response regulators"/>
    <property type="match status" value="1"/>
</dbReference>
<dbReference type="PRINTS" id="PR00038">
    <property type="entry name" value="HTHLUXR"/>
</dbReference>
<comment type="caution">
    <text evidence="6">The sequence shown here is derived from an EMBL/GenBank/DDBJ whole genome shotgun (WGS) entry which is preliminary data.</text>
</comment>
<feature type="modified residue" description="4-aspartylphosphate" evidence="3">
    <location>
        <position position="54"/>
    </location>
</feature>
<dbReference type="Pfam" id="PF00072">
    <property type="entry name" value="Response_reg"/>
    <property type="match status" value="1"/>
</dbReference>
<dbReference type="InterPro" id="IPR001789">
    <property type="entry name" value="Sig_transdc_resp-reg_receiver"/>
</dbReference>
<gene>
    <name evidence="6" type="ORF">NYP16_10055</name>
</gene>
<dbReference type="PROSITE" id="PS50110">
    <property type="entry name" value="RESPONSE_REGULATORY"/>
    <property type="match status" value="1"/>
</dbReference>
<dbReference type="CDD" id="cd06170">
    <property type="entry name" value="LuxR_C_like"/>
    <property type="match status" value="1"/>
</dbReference>
<name>A0A9X3TYT4_9PROT</name>
<sequence length="217" mass="23256">MRVLIADDHSLFRQGCKLLLQEIDTNVEITESGDFEEAQAALAGKDIFDLILLDLRMPGLGEIEGVRRIRQLAPASPLVVLSALDDPYYAQKTMECGAAGFIPKSSNPSVIANALKLILAGGSYVPPSLMNRPSTGPKSDKSRRPSEDLYEAVEKVLTPRQMDVMRLLAKGESNKGIADALGLSEGTVKVHVAAILKALNAANRTQAVLIASGMDSE</sequence>
<dbReference type="Pfam" id="PF00196">
    <property type="entry name" value="GerE"/>
    <property type="match status" value="1"/>
</dbReference>
<keyword evidence="1 3" id="KW-0597">Phosphoprotein</keyword>